<reference evidence="1 2" key="1">
    <citation type="submission" date="2015-05" db="EMBL/GenBank/DDBJ databases">
        <title>Evolution of Trichinella species and genotypes.</title>
        <authorList>
            <person name="Korhonen P.K."/>
            <person name="Edoardo P."/>
            <person name="Giuseppe L.R."/>
            <person name="Gasser R.B."/>
        </authorList>
    </citation>
    <scope>NUCLEOTIDE SEQUENCE [LARGE SCALE GENOMIC DNA]</scope>
    <source>
        <strain evidence="1">ISS10</strain>
    </source>
</reference>
<evidence type="ECO:0000313" key="2">
    <source>
        <dbReference type="Proteomes" id="UP000054721"/>
    </source>
</evidence>
<dbReference type="EMBL" id="JYDW01001354">
    <property type="protein sequence ID" value="KRZ47117.1"/>
    <property type="molecule type" value="Genomic_DNA"/>
</dbReference>
<keyword evidence="2" id="KW-1185">Reference proteome</keyword>
<sequence>MALSAVSIASSIDLSLLGNTSGAILFSKRKFLQTTWQPCC</sequence>
<evidence type="ECO:0000313" key="1">
    <source>
        <dbReference type="EMBL" id="KRZ47117.1"/>
    </source>
</evidence>
<accession>A0A0V1KIQ9</accession>
<organism evidence="1 2">
    <name type="scientific">Trichinella nativa</name>
    <dbReference type="NCBI Taxonomy" id="6335"/>
    <lineage>
        <taxon>Eukaryota</taxon>
        <taxon>Metazoa</taxon>
        <taxon>Ecdysozoa</taxon>
        <taxon>Nematoda</taxon>
        <taxon>Enoplea</taxon>
        <taxon>Dorylaimia</taxon>
        <taxon>Trichinellida</taxon>
        <taxon>Trichinellidae</taxon>
        <taxon>Trichinella</taxon>
    </lineage>
</organism>
<dbReference type="Proteomes" id="UP000054721">
    <property type="component" value="Unassembled WGS sequence"/>
</dbReference>
<name>A0A0V1KIQ9_9BILA</name>
<gene>
    <name evidence="1" type="ORF">T02_12951</name>
</gene>
<comment type="caution">
    <text evidence="1">The sequence shown here is derived from an EMBL/GenBank/DDBJ whole genome shotgun (WGS) entry which is preliminary data.</text>
</comment>
<protein>
    <submittedName>
        <fullName evidence="1">Uncharacterized protein</fullName>
    </submittedName>
</protein>
<dbReference type="AlphaFoldDB" id="A0A0V1KIQ9"/>
<proteinExistence type="predicted"/>